<keyword evidence="15" id="KW-0413">Isomerase</keyword>
<dbReference type="SUPFAM" id="SSF52540">
    <property type="entry name" value="P-loop containing nucleoside triphosphate hydrolases"/>
    <property type="match status" value="1"/>
</dbReference>
<dbReference type="GeneID" id="14887361"/>
<evidence type="ECO:0000256" key="7">
    <source>
        <dbReference type="ARBA" id="ARBA00022763"/>
    </source>
</evidence>
<dbReference type="OrthoDB" id="272481at2759"/>
<keyword evidence="4" id="KW-0004">4Fe-4S</keyword>
<comment type="similarity">
    <text evidence="3">Belongs to the helicase family. RAD3/XPD subfamily.</text>
</comment>
<protein>
    <recommendedName>
        <fullName evidence="17">DNA 5'-3' helicase</fullName>
        <ecNumber evidence="17">5.6.2.3</ecNumber>
    </recommendedName>
</protein>
<dbReference type="Proteomes" id="UP000014680">
    <property type="component" value="Unassembled WGS sequence"/>
</dbReference>
<gene>
    <name evidence="20" type="ORF">EIN_221740</name>
</gene>
<dbReference type="SMART" id="SM00488">
    <property type="entry name" value="DEXDc2"/>
    <property type="match status" value="1"/>
</dbReference>
<dbReference type="GO" id="GO:0046872">
    <property type="term" value="F:metal ion binding"/>
    <property type="evidence" value="ECO:0007669"/>
    <property type="project" value="UniProtKB-KW"/>
</dbReference>
<keyword evidence="7" id="KW-0227">DNA damage</keyword>
<keyword evidence="8" id="KW-0378">Hydrolase</keyword>
<evidence type="ECO:0000256" key="15">
    <source>
        <dbReference type="ARBA" id="ARBA00023235"/>
    </source>
</evidence>
<keyword evidence="11" id="KW-0408">Iron</keyword>
<keyword evidence="13" id="KW-0238">DNA-binding</keyword>
<evidence type="ECO:0000256" key="16">
    <source>
        <dbReference type="ARBA" id="ARBA00023242"/>
    </source>
</evidence>
<dbReference type="KEGG" id="eiv:EIN_221740"/>
<evidence type="ECO:0000256" key="8">
    <source>
        <dbReference type="ARBA" id="ARBA00022801"/>
    </source>
</evidence>
<dbReference type="InterPro" id="IPR006554">
    <property type="entry name" value="Helicase-like_DEXD_c2"/>
</dbReference>
<keyword evidence="12" id="KW-0411">Iron-sulfur</keyword>
<dbReference type="Pfam" id="PF06777">
    <property type="entry name" value="HBB"/>
    <property type="match status" value="1"/>
</dbReference>
<sequence length="778" mass="87888">MSEEINFTITGVPIHFPYKYIYPEQYSFIKTVVSGVTSKTPPHKQIVIEMGTGTGKTVSIITAGKGLLGTTGSNVDHVIYCTRTVDEMRQIFKELKVLNIPAVALASRKHMCLLEDVRDSPHASVLCKERRESGFCQYYQDIEDINIPPIAGVDDLVEFGKKNRRCPYYCSRRNFFKSPFIVCTYNYLVDPKVENVTIGKMSDLHRTLLVFDEAHNIDNAFVDAQTMSLSLETIELATVSLTRLSKLLTAEKSKESLEMEYNRLVEGLRRSQAIYEDGEPYFYNETKKNEAGEDVPYDKVLPGSFRNSSQFVAILKRVVNFFRERLHEAQSKKDQRLKGQHTAQVKDIVTLLCDVLVIPPEIIKSLPTRLRVLIKTLGDEGGERKDVTGDHFYYDALYLVADFAALLCIGQEGFSYVPDVVKNDEDNEVHPILYLVCVDAANAAQNVLTKMHTTLFTSGTLAPLDTFIKLLGMNNVVEKKQIVSPVCGVGRRICPLFVTKGFDRIAVSSQLADAKMSQLRGDGFSTQFPFRADRLILHSYGKLIVELSKIVPDGILCFFPSYVYMNLCISHWDEMDVIGNILLNKLLFIESKNAEETSIAFQNYRLACHSGKGAVMLAVARGRLSEGIDFADHLARAVVIIGAPYQQTSPIPIQERLNYLDKKKVIAKEDYFVFDAMRAANQCVGRCLRGKMDYAVVIYADKRYKFNDAKILNTMPQWIIDALMKQNADLSADQSVVIAKDFLMKMSFSFDSDFPLEDMVGKTLWTEKDVLNEQMKQQ</sequence>
<dbReference type="NCBIfam" id="TIGR00604">
    <property type="entry name" value="rad3"/>
    <property type="match status" value="1"/>
</dbReference>
<keyword evidence="10" id="KW-0067">ATP-binding</keyword>
<dbReference type="InterPro" id="IPR013020">
    <property type="entry name" value="Rad3/Chl1-like"/>
</dbReference>
<dbReference type="GO" id="GO:0003684">
    <property type="term" value="F:damaged DNA binding"/>
    <property type="evidence" value="ECO:0007669"/>
    <property type="project" value="TreeGrafter"/>
</dbReference>
<dbReference type="CDD" id="cd18788">
    <property type="entry name" value="SF2_C_XPD"/>
    <property type="match status" value="1"/>
</dbReference>
<dbReference type="FunFam" id="3.40.50.300:FF:002858">
    <property type="entry name" value="DNA repair helicase rad3/xp-D, putative"/>
    <property type="match status" value="1"/>
</dbReference>
<dbReference type="PROSITE" id="PS51193">
    <property type="entry name" value="HELICASE_ATP_BIND_2"/>
    <property type="match status" value="1"/>
</dbReference>
<comment type="subcellular location">
    <subcellularLocation>
        <location evidence="2">Nucleus</location>
    </subcellularLocation>
</comment>
<feature type="domain" description="Helicase ATP-binding" evidence="19">
    <location>
        <begin position="11"/>
        <end position="266"/>
    </location>
</feature>
<dbReference type="GO" id="GO:0006289">
    <property type="term" value="P:nucleotide-excision repair"/>
    <property type="evidence" value="ECO:0007669"/>
    <property type="project" value="InterPro"/>
</dbReference>
<dbReference type="GO" id="GO:0006366">
    <property type="term" value="P:transcription by RNA polymerase II"/>
    <property type="evidence" value="ECO:0007669"/>
    <property type="project" value="TreeGrafter"/>
</dbReference>
<keyword evidence="14" id="KW-0234">DNA repair</keyword>
<evidence type="ECO:0000256" key="12">
    <source>
        <dbReference type="ARBA" id="ARBA00023014"/>
    </source>
</evidence>
<dbReference type="InterPro" id="IPR045028">
    <property type="entry name" value="DinG/Rad3-like"/>
</dbReference>
<evidence type="ECO:0000256" key="17">
    <source>
        <dbReference type="ARBA" id="ARBA00044969"/>
    </source>
</evidence>
<evidence type="ECO:0000256" key="6">
    <source>
        <dbReference type="ARBA" id="ARBA00022741"/>
    </source>
</evidence>
<dbReference type="InterPro" id="IPR014001">
    <property type="entry name" value="Helicase_ATP-bd"/>
</dbReference>
<comment type="catalytic activity">
    <reaction evidence="18">
        <text>ATP + H2O = ADP + phosphate + H(+)</text>
        <dbReference type="Rhea" id="RHEA:13065"/>
        <dbReference type="ChEBI" id="CHEBI:15377"/>
        <dbReference type="ChEBI" id="CHEBI:15378"/>
        <dbReference type="ChEBI" id="CHEBI:30616"/>
        <dbReference type="ChEBI" id="CHEBI:43474"/>
        <dbReference type="ChEBI" id="CHEBI:456216"/>
        <dbReference type="EC" id="5.6.2.3"/>
    </reaction>
</comment>
<organism evidence="20 21">
    <name type="scientific">Entamoeba invadens IP1</name>
    <dbReference type="NCBI Taxonomy" id="370355"/>
    <lineage>
        <taxon>Eukaryota</taxon>
        <taxon>Amoebozoa</taxon>
        <taxon>Evosea</taxon>
        <taxon>Archamoebae</taxon>
        <taxon>Mastigamoebida</taxon>
        <taxon>Entamoebidae</taxon>
        <taxon>Entamoeba</taxon>
    </lineage>
</organism>
<dbReference type="GO" id="GO:0003678">
    <property type="term" value="F:DNA helicase activity"/>
    <property type="evidence" value="ECO:0007669"/>
    <property type="project" value="InterPro"/>
</dbReference>
<keyword evidence="21" id="KW-1185">Reference proteome</keyword>
<keyword evidence="9 20" id="KW-0347">Helicase</keyword>
<evidence type="ECO:0000256" key="18">
    <source>
        <dbReference type="ARBA" id="ARBA00048954"/>
    </source>
</evidence>
<dbReference type="GO" id="GO:0005524">
    <property type="term" value="F:ATP binding"/>
    <property type="evidence" value="ECO:0007669"/>
    <property type="project" value="UniProtKB-KW"/>
</dbReference>
<dbReference type="Pfam" id="PF06733">
    <property type="entry name" value="DEAD_2"/>
    <property type="match status" value="1"/>
</dbReference>
<evidence type="ECO:0000256" key="4">
    <source>
        <dbReference type="ARBA" id="ARBA00022485"/>
    </source>
</evidence>
<dbReference type="SMART" id="SM00491">
    <property type="entry name" value="HELICc2"/>
    <property type="match status" value="1"/>
</dbReference>
<dbReference type="InterPro" id="IPR014013">
    <property type="entry name" value="Helic_SF1/SF2_ATP-bd_DinG/Rad3"/>
</dbReference>
<dbReference type="InterPro" id="IPR006555">
    <property type="entry name" value="ATP-dep_Helicase_C"/>
</dbReference>
<dbReference type="InterPro" id="IPR010614">
    <property type="entry name" value="RAD3-like_helicase_DEAD"/>
</dbReference>
<dbReference type="InterPro" id="IPR001945">
    <property type="entry name" value="RAD3/XPD"/>
</dbReference>
<proteinExistence type="inferred from homology"/>
<dbReference type="GO" id="GO:0045951">
    <property type="term" value="P:positive regulation of mitotic recombination"/>
    <property type="evidence" value="ECO:0007669"/>
    <property type="project" value="TreeGrafter"/>
</dbReference>
<evidence type="ECO:0000256" key="1">
    <source>
        <dbReference type="ARBA" id="ARBA00001966"/>
    </source>
</evidence>
<evidence type="ECO:0000256" key="5">
    <source>
        <dbReference type="ARBA" id="ARBA00022723"/>
    </source>
</evidence>
<evidence type="ECO:0000256" key="2">
    <source>
        <dbReference type="ARBA" id="ARBA00004123"/>
    </source>
</evidence>
<evidence type="ECO:0000256" key="9">
    <source>
        <dbReference type="ARBA" id="ARBA00022806"/>
    </source>
</evidence>
<keyword evidence="16" id="KW-0539">Nucleus</keyword>
<dbReference type="GO" id="GO:0005634">
    <property type="term" value="C:nucleus"/>
    <property type="evidence" value="ECO:0007669"/>
    <property type="project" value="UniProtKB-SubCell"/>
</dbReference>
<dbReference type="RefSeq" id="XP_004254822.1">
    <property type="nucleotide sequence ID" value="XM_004254774.1"/>
</dbReference>
<dbReference type="PANTHER" id="PTHR11472">
    <property type="entry name" value="DNA REPAIR DEAD HELICASE RAD3/XP-D SUBFAMILY MEMBER"/>
    <property type="match status" value="1"/>
</dbReference>
<dbReference type="Gene3D" id="3.40.50.300">
    <property type="entry name" value="P-loop containing nucleotide triphosphate hydrolases"/>
    <property type="match status" value="2"/>
</dbReference>
<evidence type="ECO:0000256" key="13">
    <source>
        <dbReference type="ARBA" id="ARBA00023125"/>
    </source>
</evidence>
<evidence type="ECO:0000259" key="19">
    <source>
        <dbReference type="PROSITE" id="PS51193"/>
    </source>
</evidence>
<evidence type="ECO:0000256" key="14">
    <source>
        <dbReference type="ARBA" id="ARBA00023204"/>
    </source>
</evidence>
<dbReference type="EMBL" id="KB206756">
    <property type="protein sequence ID" value="ELP88051.1"/>
    <property type="molecule type" value="Genomic_DNA"/>
</dbReference>
<accession>A0A0A1U1X5</accession>
<keyword evidence="5" id="KW-0479">Metal-binding</keyword>
<dbReference type="EC" id="5.6.2.3" evidence="17"/>
<evidence type="ECO:0000256" key="3">
    <source>
        <dbReference type="ARBA" id="ARBA00009146"/>
    </source>
</evidence>
<evidence type="ECO:0000256" key="10">
    <source>
        <dbReference type="ARBA" id="ARBA00022840"/>
    </source>
</evidence>
<dbReference type="PRINTS" id="PR00852">
    <property type="entry name" value="XRODRMPGMNTD"/>
</dbReference>
<evidence type="ECO:0000313" key="21">
    <source>
        <dbReference type="Proteomes" id="UP000014680"/>
    </source>
</evidence>
<evidence type="ECO:0000256" key="11">
    <source>
        <dbReference type="ARBA" id="ARBA00023004"/>
    </source>
</evidence>
<dbReference type="PANTHER" id="PTHR11472:SF1">
    <property type="entry name" value="GENERAL TRANSCRIPTION AND DNA REPAIR FACTOR IIH HELICASE SUBUNIT XPD"/>
    <property type="match status" value="1"/>
</dbReference>
<evidence type="ECO:0000313" key="20">
    <source>
        <dbReference type="EMBL" id="ELP88051.1"/>
    </source>
</evidence>
<reference evidence="20 21" key="1">
    <citation type="submission" date="2012-10" db="EMBL/GenBank/DDBJ databases">
        <authorList>
            <person name="Zafar N."/>
            <person name="Inman J."/>
            <person name="Hall N."/>
            <person name="Lorenzi H."/>
            <person name="Caler E."/>
        </authorList>
    </citation>
    <scope>NUCLEOTIDE SEQUENCE [LARGE SCALE GENOMIC DNA]</scope>
    <source>
        <strain evidence="20 21">IP1</strain>
    </source>
</reference>
<dbReference type="VEuPathDB" id="AmoebaDB:EIN_221740"/>
<dbReference type="AlphaFoldDB" id="A0A0A1U1X5"/>
<dbReference type="FunFam" id="3.40.50.300:FF:000135">
    <property type="entry name" value="DNA repair helicase RAD3, putative"/>
    <property type="match status" value="1"/>
</dbReference>
<dbReference type="GO" id="GO:0016818">
    <property type="term" value="F:hydrolase activity, acting on acid anhydrides, in phosphorus-containing anhydrides"/>
    <property type="evidence" value="ECO:0007669"/>
    <property type="project" value="InterPro"/>
</dbReference>
<dbReference type="OMA" id="EYCPFYA"/>
<dbReference type="GO" id="GO:0051536">
    <property type="term" value="F:iron-sulfur cluster binding"/>
    <property type="evidence" value="ECO:0007669"/>
    <property type="project" value="UniProtKB-KW"/>
</dbReference>
<comment type="cofactor">
    <cofactor evidence="1">
        <name>[4Fe-4S] cluster</name>
        <dbReference type="ChEBI" id="CHEBI:49883"/>
    </cofactor>
</comment>
<name>A0A0A1U1X5_ENTIV</name>
<keyword evidence="6" id="KW-0547">Nucleotide-binding</keyword>
<dbReference type="InterPro" id="IPR010643">
    <property type="entry name" value="HBB"/>
</dbReference>
<dbReference type="InterPro" id="IPR027417">
    <property type="entry name" value="P-loop_NTPase"/>
</dbReference>
<dbReference type="Pfam" id="PF13307">
    <property type="entry name" value="Helicase_C_2"/>
    <property type="match status" value="1"/>
</dbReference>
<dbReference type="SMART" id="SM00487">
    <property type="entry name" value="DEXDc"/>
    <property type="match status" value="1"/>
</dbReference>